<reference evidence="12" key="1">
    <citation type="submission" date="2021-06" db="EMBL/GenBank/DDBJ databases">
        <authorList>
            <person name="Kallberg Y."/>
            <person name="Tangrot J."/>
            <person name="Rosling A."/>
        </authorList>
    </citation>
    <scope>NUCLEOTIDE SEQUENCE</scope>
    <source>
        <strain evidence="12">UK204</strain>
    </source>
</reference>
<dbReference type="GO" id="GO:0005802">
    <property type="term" value="C:trans-Golgi network"/>
    <property type="evidence" value="ECO:0007669"/>
    <property type="project" value="TreeGrafter"/>
</dbReference>
<dbReference type="Proteomes" id="UP000789570">
    <property type="component" value="Unassembled WGS sequence"/>
</dbReference>
<dbReference type="InterPro" id="IPR056458">
    <property type="entry name" value="TPR_DOP1_M"/>
</dbReference>
<gene>
    <name evidence="12" type="ORF">FCALED_LOCUS3140</name>
</gene>
<evidence type="ECO:0000259" key="11">
    <source>
        <dbReference type="Pfam" id="PF24601"/>
    </source>
</evidence>
<dbReference type="Pfam" id="PF24598">
    <property type="entry name" value="DOP1_C"/>
    <property type="match status" value="2"/>
</dbReference>
<keyword evidence="4" id="KW-0333">Golgi apparatus</keyword>
<dbReference type="PANTHER" id="PTHR14042">
    <property type="entry name" value="DOPEY-RELATED"/>
    <property type="match status" value="1"/>
</dbReference>
<comment type="subcellular location">
    <subcellularLocation>
        <location evidence="1">Golgi apparatus membrane</location>
        <topology evidence="1">Peripheral membrane protein</topology>
    </subcellularLocation>
</comment>
<dbReference type="Pfam" id="PF24597">
    <property type="entry name" value="TPR_DOP1_M"/>
    <property type="match status" value="1"/>
</dbReference>
<proteinExistence type="inferred from homology"/>
<evidence type="ECO:0000256" key="4">
    <source>
        <dbReference type="ARBA" id="ARBA00023034"/>
    </source>
</evidence>
<feature type="domain" description="DOP1-like C-terminal" evidence="10">
    <location>
        <begin position="1677"/>
        <end position="1812"/>
    </location>
</feature>
<feature type="transmembrane region" description="Helical" evidence="7">
    <location>
        <begin position="2199"/>
        <end position="2219"/>
    </location>
</feature>
<dbReference type="Pfam" id="PF04118">
    <property type="entry name" value="Dopey_N"/>
    <property type="match status" value="1"/>
</dbReference>
<dbReference type="OrthoDB" id="297643at2759"/>
<comment type="similarity">
    <text evidence="6">Belongs to the DOP1 family.</text>
</comment>
<evidence type="ECO:0000256" key="1">
    <source>
        <dbReference type="ARBA" id="ARBA00004395"/>
    </source>
</evidence>
<evidence type="ECO:0000313" key="12">
    <source>
        <dbReference type="EMBL" id="CAG8489626.1"/>
    </source>
</evidence>
<keyword evidence="7" id="KW-1133">Transmembrane helix</keyword>
<evidence type="ECO:0000256" key="5">
    <source>
        <dbReference type="ARBA" id="ARBA00023136"/>
    </source>
</evidence>
<dbReference type="EMBL" id="CAJVPQ010000526">
    <property type="protein sequence ID" value="CAG8489626.1"/>
    <property type="molecule type" value="Genomic_DNA"/>
</dbReference>
<dbReference type="GO" id="GO:0015031">
    <property type="term" value="P:protein transport"/>
    <property type="evidence" value="ECO:0007669"/>
    <property type="project" value="UniProtKB-KW"/>
</dbReference>
<feature type="domain" description="DOP1-like TPR" evidence="11">
    <location>
        <begin position="1044"/>
        <end position="1149"/>
    </location>
</feature>
<dbReference type="GO" id="GO:0006895">
    <property type="term" value="P:Golgi to endosome transport"/>
    <property type="evidence" value="ECO:0007669"/>
    <property type="project" value="InterPro"/>
</dbReference>
<feature type="domain" description="DOP1 N-terminal" evidence="8">
    <location>
        <begin position="10"/>
        <end position="301"/>
    </location>
</feature>
<comment type="caution">
    <text evidence="12">The sequence shown here is derived from an EMBL/GenBank/DDBJ whole genome shotgun (WGS) entry which is preliminary data.</text>
</comment>
<protein>
    <submittedName>
        <fullName evidence="12">15783_t:CDS:1</fullName>
    </submittedName>
</protein>
<evidence type="ECO:0000259" key="10">
    <source>
        <dbReference type="Pfam" id="PF24598"/>
    </source>
</evidence>
<evidence type="ECO:0000256" key="3">
    <source>
        <dbReference type="ARBA" id="ARBA00022927"/>
    </source>
</evidence>
<dbReference type="Pfam" id="PF24601">
    <property type="entry name" value="TPR_DOP1"/>
    <property type="match status" value="1"/>
</dbReference>
<dbReference type="GO" id="GO:0000139">
    <property type="term" value="C:Golgi membrane"/>
    <property type="evidence" value="ECO:0007669"/>
    <property type="project" value="UniProtKB-SubCell"/>
</dbReference>
<evidence type="ECO:0000256" key="2">
    <source>
        <dbReference type="ARBA" id="ARBA00022448"/>
    </source>
</evidence>
<name>A0A9N8ZF77_9GLOM</name>
<keyword evidence="2" id="KW-0813">Transport</keyword>
<evidence type="ECO:0000259" key="8">
    <source>
        <dbReference type="Pfam" id="PF04118"/>
    </source>
</evidence>
<dbReference type="InterPro" id="IPR007249">
    <property type="entry name" value="DOP1_N"/>
</dbReference>
<evidence type="ECO:0000259" key="9">
    <source>
        <dbReference type="Pfam" id="PF24597"/>
    </source>
</evidence>
<evidence type="ECO:0000256" key="6">
    <source>
        <dbReference type="ARBA" id="ARBA00046326"/>
    </source>
</evidence>
<keyword evidence="13" id="KW-1185">Reference proteome</keyword>
<dbReference type="GO" id="GO:0005768">
    <property type="term" value="C:endosome"/>
    <property type="evidence" value="ECO:0007669"/>
    <property type="project" value="TreeGrafter"/>
</dbReference>
<keyword evidence="3" id="KW-0653">Protein transport</keyword>
<keyword evidence="5 7" id="KW-0472">Membrane</keyword>
<keyword evidence="7" id="KW-0812">Transmembrane</keyword>
<organism evidence="12 13">
    <name type="scientific">Funneliformis caledonium</name>
    <dbReference type="NCBI Taxonomy" id="1117310"/>
    <lineage>
        <taxon>Eukaryota</taxon>
        <taxon>Fungi</taxon>
        <taxon>Fungi incertae sedis</taxon>
        <taxon>Mucoromycota</taxon>
        <taxon>Glomeromycotina</taxon>
        <taxon>Glomeromycetes</taxon>
        <taxon>Glomerales</taxon>
        <taxon>Glomeraceae</taxon>
        <taxon>Funneliformis</taxon>
    </lineage>
</organism>
<evidence type="ECO:0000256" key="7">
    <source>
        <dbReference type="SAM" id="Phobius"/>
    </source>
</evidence>
<evidence type="ECO:0000313" key="13">
    <source>
        <dbReference type="Proteomes" id="UP000789570"/>
    </source>
</evidence>
<dbReference type="GO" id="GO:0005829">
    <property type="term" value="C:cytosol"/>
    <property type="evidence" value="ECO:0007669"/>
    <property type="project" value="GOC"/>
</dbReference>
<dbReference type="InterPro" id="IPR056457">
    <property type="entry name" value="DOP1_C"/>
</dbReference>
<feature type="domain" description="DOP1-like C-terminal" evidence="10">
    <location>
        <begin position="1350"/>
        <end position="1661"/>
    </location>
</feature>
<accession>A0A9N8ZF77</accession>
<dbReference type="InterPro" id="IPR056459">
    <property type="entry name" value="TPR_DOP1"/>
</dbReference>
<sequence length="2302" mass="265577">MRDLEKYRKDSRYKKYVQLVEKVLQSFDKEVNEWADFIAFLGKLLKAFQAYPQFSVIPRKLVVGKRLAQSLNPALPPGVHQKALEVYDYIFNSIGIEQLADDLPIYSQGLFPFLQYAAMNVKPQLLDLYEKYFFPLRNQLRPVMKAFITALLPGLEEEGSEFFDRVLSLLNYLSGIVEQTYFLQSMWLVLITSSSLRTPALNYLSRRMPKITSKEDVAVVLGDDIGIMVRAFSATLDDKHVLVQRAILDLLVKSFPLKVKNVGEIIQQDDLILLMKSASAVVLRKDMSLNRRLYAWLLGPDENPEQQIEHFHQYGKSALVSALRNMFFLDTSDLATAQRPYKILISLMDKEEIGQPIVQDLLVDILWSFKNHTEKSEFSSDLLQTANMFLEMINPYLIWMKLYGLVQDRFSAQDGLDISALDLVNFVLNSFRMHEDEIEQIHMPLFVTALLRKLQMFTNEANFSHRISQTESSLTLSLDLLQKIPDSVFSYCELSIKKDSQENIQIPCKESSTSQVETDSVNEETESAQMSQLGVDFYTGMNAVKYINDFYFYENEKGSENIASKQVSGIRGQYLIEELLNSIQGFLHSIITKAILVKSDGSQEIPSSHLAIIMDRICCLLKGVSMRLHLIENNSVDYANLVSKLFNGEWVFSLLKCCYMIDNFDIIDSALSTILHIIIDQQFVSSSLINSKHQIREIVDTLWKFLDPNKAAFHLRVVQLIWSLKDLSQANYVEAVISEYLIQKDSSVRQSNFERFGTFWRLSENFQDKYLHFSQPMFLMLDALRDENPTNRRAGETWLRCNKNSYTRILEPLIQILCDSSIMRQKAEKIIGVETFRLSYYERPFNQAQVDYVFETLSTICRVGGASFMKTIRKQNIKHDLAKSCSWLSEEGNGVMNEVVREITYSELFIKTSIFYMEAEVPHTLSSMTVLNEYIHMHAMDFLYHLISKIDYVNNDLVQLVHDALLRKILFCIYSKKLDLQSRLLHLLCITVTHIGSANQHSKVNPVYIDGPYNLPPYTYDNSASKEDTDTKNENLDVARSSRSLIKVLLDALSINSNRPLLQQWMDFILASLPYFRHSFNSVLVPLIQRLCEQLSRWKTEMHNHYVFMADDDTSDSSKYSKKSGDLSMSERDIITLLGGFEKIVMFCLKDGGLVNEADNSSTGSKAYESSLGLSGFGNLFSIDTSHTEQTSSEQKPRDYILYVVFPNIVTIVIDIWTIFKDVHSSNRPHRVGTDPFLITLSHTRDRTHRRIMKLLDKLHKHAHAELIEAFVELWYIENPNSISSQEMLNKCAESIVIDVMKVIPGLSPQKVIVTMLNSARGRAQVVQNSRIKKLGSKVNKISDIIILRFLEVYCDSLAVNQPLIEVWPQCLAYIKDYIAQASSYKYLFPALLKFMHKLSDKLCSTAYFEDKKVRRDMHDTYQRILDYCILISGRSFDQGIWLRRSVAIDGEVESIEVNDERDSDLGSSVNLISEEKKIVSKSKEEILIDQVNYYLATVVVPNIKRLLIDQDRIVSLLTNMMYYIIGPVLKNRPSTGIPNVILNLICEMSKLPFAYRVWRKELWDVFIDNKFFNMTPGAAKKWRIIMQTIMTSEKERFPELLGRLSTSPANALFVSKEQESLNRALNLRRFSFVIYCGNMDQYLQYLPPIQEKLVELFKLGLSELVHAEVRLFGMFLQKEPIEQQSEVANVFLAACKFLDLLFVLQTNDFQVYEWMFISDTINVINHALEWSPYALMDKLADHLSGQQQDLSKLHLDNIASQVRAESPLSRALTFSNGDSKRPMLTLKSITSIRQLEFFVRNVSLYVYKSIYTLAKPDIPYIESLLENDMLEYGSVYSTTELGSIDVGSVLGHRTLAEFEKIEKMIKDDIRDPIPKLAALIGVSGSYMKLSFYKLFYTHTDSLFHNTIKGCGKTSTVFEVGMHNFITYVVVPRQNDLSCNSDFGNLLLDIKFIVTSNSYSIPFKTEQDAILQKQEREKLIKLNIMAFVVARRLAWSILRINFNDQFDPLMWLYCQEDSQFNRIFTFVYNTVKKMTNCDEICLYKYYNDLADHFERVTNYTTRFTIAIDECHLLQRYFRHEFLPQSVKLLDYINNLPEEGTWIFSRQNQKIFSSSGYVTELLKQNNNTVIVMGTNLKFRDLKEMDSMVAKYTEKITIEKITIFRSLTADDVVGLFNICLNKQGLTEKKISCIAENMEDKAFLYSFYAFLTLHFIICHLLVSLPKDEQCLKNEFEWHITKDEPHFDTPLRSAIHIDQGYSISLLHTLEKNIISSVFSHGRVLFTSKEEVCFVKKGFCQVVMLTT</sequence>
<dbReference type="PANTHER" id="PTHR14042:SF24">
    <property type="entry name" value="PROTEIN DOPEY-1 HOMOLOG"/>
    <property type="match status" value="1"/>
</dbReference>
<dbReference type="InterPro" id="IPR040314">
    <property type="entry name" value="DOP1"/>
</dbReference>
<feature type="domain" description="DOP1-like middle TPR" evidence="9">
    <location>
        <begin position="310"/>
        <end position="500"/>
    </location>
</feature>